<dbReference type="PANTHER" id="PTHR43611">
    <property type="entry name" value="ALPHA-D-GLUCOSE 1-PHOSPHATE PHOSPHATASE"/>
    <property type="match status" value="1"/>
</dbReference>
<dbReference type="CDD" id="cd02603">
    <property type="entry name" value="HAD_sEH-N_like"/>
    <property type="match status" value="1"/>
</dbReference>
<accession>A0A7W6GUH6</accession>
<comment type="caution">
    <text evidence="1">The sequence shown here is derived from an EMBL/GenBank/DDBJ whole genome shotgun (WGS) entry which is preliminary data.</text>
</comment>
<dbReference type="SFLD" id="SFLDS00003">
    <property type="entry name" value="Haloacid_Dehalogenase"/>
    <property type="match status" value="1"/>
</dbReference>
<protein>
    <submittedName>
        <fullName evidence="1">FMN phosphatase YigB (HAD superfamily)</fullName>
    </submittedName>
</protein>
<sequence length="198" mass="22000">MTPTNVVFDIGNVLVDWQPHMAWPELTEAQARDFMDRIDFAARNLRGDNGERFSDMAAELDDPADRDRLTHYVSRYALTVQNEVPGSWALVDRLIARGVPLHAITNWSAETWPKGLTSHPRLGEIFETLIVSGDVKLIKPDPAIYRLFCERAGLAPEACVCVDDKAENCDGARSIGMDAIQFTDATALETALTERGLL</sequence>
<dbReference type="AlphaFoldDB" id="A0A7W6GUH6"/>
<gene>
    <name evidence="1" type="ORF">GGQ68_003860</name>
</gene>
<dbReference type="RefSeq" id="WP_183968685.1">
    <property type="nucleotide sequence ID" value="NZ_BAABBZ010000011.1"/>
</dbReference>
<keyword evidence="2" id="KW-1185">Reference proteome</keyword>
<dbReference type="InterPro" id="IPR036412">
    <property type="entry name" value="HAD-like_sf"/>
</dbReference>
<dbReference type="EMBL" id="JACIEJ010000010">
    <property type="protein sequence ID" value="MBB3987513.1"/>
    <property type="molecule type" value="Genomic_DNA"/>
</dbReference>
<dbReference type="SUPFAM" id="SSF56784">
    <property type="entry name" value="HAD-like"/>
    <property type="match status" value="1"/>
</dbReference>
<dbReference type="PANTHER" id="PTHR43611:SF3">
    <property type="entry name" value="FLAVIN MONONUCLEOTIDE HYDROLASE 1, CHLOROPLATIC"/>
    <property type="match status" value="1"/>
</dbReference>
<organism evidence="1 2">
    <name type="scientific">Sagittula marina</name>
    <dbReference type="NCBI Taxonomy" id="943940"/>
    <lineage>
        <taxon>Bacteria</taxon>
        <taxon>Pseudomonadati</taxon>
        <taxon>Pseudomonadota</taxon>
        <taxon>Alphaproteobacteria</taxon>
        <taxon>Rhodobacterales</taxon>
        <taxon>Roseobacteraceae</taxon>
        <taxon>Sagittula</taxon>
    </lineage>
</organism>
<dbReference type="InterPro" id="IPR006439">
    <property type="entry name" value="HAD-SF_hydro_IA"/>
</dbReference>
<proteinExistence type="predicted"/>
<dbReference type="Proteomes" id="UP000541426">
    <property type="component" value="Unassembled WGS sequence"/>
</dbReference>
<dbReference type="InterPro" id="IPR023214">
    <property type="entry name" value="HAD_sf"/>
</dbReference>
<dbReference type="PRINTS" id="PR00413">
    <property type="entry name" value="HADHALOGNASE"/>
</dbReference>
<evidence type="ECO:0000313" key="1">
    <source>
        <dbReference type="EMBL" id="MBB3987513.1"/>
    </source>
</evidence>
<name>A0A7W6GUH6_9RHOB</name>
<evidence type="ECO:0000313" key="2">
    <source>
        <dbReference type="Proteomes" id="UP000541426"/>
    </source>
</evidence>
<dbReference type="Pfam" id="PF00702">
    <property type="entry name" value="Hydrolase"/>
    <property type="match status" value="1"/>
</dbReference>
<dbReference type="NCBIfam" id="TIGR01509">
    <property type="entry name" value="HAD-SF-IA-v3"/>
    <property type="match status" value="1"/>
</dbReference>
<dbReference type="SFLD" id="SFLDG01129">
    <property type="entry name" value="C1.5:_HAD__Beta-PGM__Phosphata"/>
    <property type="match status" value="1"/>
</dbReference>
<dbReference type="Gene3D" id="3.40.50.1000">
    <property type="entry name" value="HAD superfamily/HAD-like"/>
    <property type="match status" value="1"/>
</dbReference>
<reference evidence="1 2" key="1">
    <citation type="submission" date="2020-08" db="EMBL/GenBank/DDBJ databases">
        <title>Genomic Encyclopedia of Type Strains, Phase IV (KMG-IV): sequencing the most valuable type-strain genomes for metagenomic binning, comparative biology and taxonomic classification.</title>
        <authorList>
            <person name="Goeker M."/>
        </authorList>
    </citation>
    <scope>NUCLEOTIDE SEQUENCE [LARGE SCALE GENOMIC DNA]</scope>
    <source>
        <strain evidence="1 2">DSM 102235</strain>
    </source>
</reference>